<dbReference type="PRINTS" id="PR00114">
    <property type="entry name" value="STPHPHTASE"/>
</dbReference>
<dbReference type="AlphaFoldDB" id="D8M9P0"/>
<dbReference type="Gene3D" id="3.60.21.10">
    <property type="match status" value="1"/>
</dbReference>
<evidence type="ECO:0000259" key="5">
    <source>
        <dbReference type="SMART" id="SM00156"/>
    </source>
</evidence>
<feature type="domain" description="Serine/threonine specific protein phosphatases" evidence="5">
    <location>
        <begin position="1"/>
        <end position="134"/>
    </location>
</feature>
<dbReference type="SUPFAM" id="SSF56300">
    <property type="entry name" value="Metallo-dependent phosphatases"/>
    <property type="match status" value="1"/>
</dbReference>
<dbReference type="GeneID" id="24921495"/>
<evidence type="ECO:0000256" key="4">
    <source>
        <dbReference type="ARBA" id="ARBA00023211"/>
    </source>
</evidence>
<evidence type="ECO:0000256" key="3">
    <source>
        <dbReference type="ARBA" id="ARBA00022801"/>
    </source>
</evidence>
<dbReference type="RefSeq" id="XP_012898827.1">
    <property type="nucleotide sequence ID" value="XM_013043373.1"/>
</dbReference>
<sequence length="134" mass="15249">MEWIACFVLYCDVMCFVWNGLLLYSTSLPIHSPCTHTHAHRPMTDLLWSDPDDRAGWNASSRGAGYTFGEDVSIKFNKENGLSLITRAHQLAMEGYNWCHNQNVITIFSAPNYCYRCGNQAAILEIAENMNYSM</sequence>
<dbReference type="EMBL" id="FN668689">
    <property type="protein sequence ID" value="CBK24779.2"/>
    <property type="molecule type" value="Genomic_DNA"/>
</dbReference>
<reference evidence="6" key="1">
    <citation type="submission" date="2010-02" db="EMBL/GenBank/DDBJ databases">
        <title>Sequencing and annotation of the Blastocystis hominis genome.</title>
        <authorList>
            <person name="Wincker P."/>
        </authorList>
    </citation>
    <scope>NUCLEOTIDE SEQUENCE</scope>
    <source>
        <strain evidence="6">Singapore isolate B</strain>
    </source>
</reference>
<dbReference type="InterPro" id="IPR047129">
    <property type="entry name" value="PPA2-like"/>
</dbReference>
<dbReference type="GO" id="GO:0046872">
    <property type="term" value="F:metal ion binding"/>
    <property type="evidence" value="ECO:0007669"/>
    <property type="project" value="UniProtKB-KW"/>
</dbReference>
<proteinExistence type="predicted"/>
<accession>D8M9P0</accession>
<evidence type="ECO:0000313" key="6">
    <source>
        <dbReference type="EMBL" id="CBK24779.2"/>
    </source>
</evidence>
<dbReference type="InParanoid" id="D8M9P0"/>
<dbReference type="Proteomes" id="UP000008312">
    <property type="component" value="Unassembled WGS sequence"/>
</dbReference>
<dbReference type="Pfam" id="PF00149">
    <property type="entry name" value="Metallophos"/>
    <property type="match status" value="1"/>
</dbReference>
<evidence type="ECO:0000256" key="1">
    <source>
        <dbReference type="ARBA" id="ARBA00013081"/>
    </source>
</evidence>
<evidence type="ECO:0000256" key="2">
    <source>
        <dbReference type="ARBA" id="ARBA00022723"/>
    </source>
</evidence>
<keyword evidence="7" id="KW-1185">Reference proteome</keyword>
<dbReference type="GO" id="GO:0004722">
    <property type="term" value="F:protein serine/threonine phosphatase activity"/>
    <property type="evidence" value="ECO:0007669"/>
    <property type="project" value="UniProtKB-EC"/>
</dbReference>
<organism evidence="6">
    <name type="scientific">Blastocystis hominis</name>
    <dbReference type="NCBI Taxonomy" id="12968"/>
    <lineage>
        <taxon>Eukaryota</taxon>
        <taxon>Sar</taxon>
        <taxon>Stramenopiles</taxon>
        <taxon>Bigyra</taxon>
        <taxon>Opalozoa</taxon>
        <taxon>Opalinata</taxon>
        <taxon>Blastocystidae</taxon>
        <taxon>Blastocystis</taxon>
    </lineage>
</organism>
<dbReference type="InterPro" id="IPR006186">
    <property type="entry name" value="Ser/Thr-sp_prot-phosphatase"/>
</dbReference>
<name>D8M9P0_BLAHO</name>
<evidence type="ECO:0000313" key="7">
    <source>
        <dbReference type="Proteomes" id="UP000008312"/>
    </source>
</evidence>
<dbReference type="EC" id="3.1.3.16" evidence="1"/>
<keyword evidence="3" id="KW-0378">Hydrolase</keyword>
<keyword evidence="4" id="KW-0464">Manganese</keyword>
<keyword evidence="2" id="KW-0479">Metal-binding</keyword>
<dbReference type="SMART" id="SM00156">
    <property type="entry name" value="PP2Ac"/>
    <property type="match status" value="1"/>
</dbReference>
<dbReference type="OrthoDB" id="1930084at2759"/>
<dbReference type="InterPro" id="IPR004843">
    <property type="entry name" value="Calcineurin-like_PHP"/>
</dbReference>
<dbReference type="InterPro" id="IPR029052">
    <property type="entry name" value="Metallo-depent_PP-like"/>
</dbReference>
<dbReference type="OMA" id="MEWIACF"/>
<protein>
    <recommendedName>
        <fullName evidence="1">protein-serine/threonine phosphatase</fullName>
        <ecNumber evidence="1">3.1.3.16</ecNumber>
    </recommendedName>
</protein>
<gene>
    <name evidence="6" type="ORF">GSBLH_T00004470001</name>
</gene>
<dbReference type="PANTHER" id="PTHR45619">
    <property type="entry name" value="SERINE/THREONINE-PROTEIN PHOSPHATASE PP2A-RELATED"/>
    <property type="match status" value="1"/>
</dbReference>